<keyword evidence="2" id="KW-0378">Hydrolase</keyword>
<feature type="non-terminal residue" evidence="4">
    <location>
        <position position="420"/>
    </location>
</feature>
<evidence type="ECO:0000313" key="4">
    <source>
        <dbReference type="EMBL" id="SUZ58697.1"/>
    </source>
</evidence>
<name>A0A381NW77_9ZZZZ</name>
<dbReference type="PANTHER" id="PTHR43037:SF5">
    <property type="entry name" value="FERULOYL ESTERASE"/>
    <property type="match status" value="1"/>
</dbReference>
<gene>
    <name evidence="4" type="ORF">METZ01_LOCUS11551</name>
</gene>
<dbReference type="AlphaFoldDB" id="A0A381NW77"/>
<dbReference type="InterPro" id="IPR050955">
    <property type="entry name" value="Plant_Biomass_Hydrol_Est"/>
</dbReference>
<dbReference type="GO" id="GO:0016787">
    <property type="term" value="F:hydrolase activity"/>
    <property type="evidence" value="ECO:0007669"/>
    <property type="project" value="UniProtKB-KW"/>
</dbReference>
<organism evidence="4">
    <name type="scientific">marine metagenome</name>
    <dbReference type="NCBI Taxonomy" id="408172"/>
    <lineage>
        <taxon>unclassified sequences</taxon>
        <taxon>metagenomes</taxon>
        <taxon>ecological metagenomes</taxon>
    </lineage>
</organism>
<keyword evidence="1" id="KW-0732">Signal</keyword>
<feature type="compositionally biased region" description="Acidic residues" evidence="3">
    <location>
        <begin position="387"/>
        <end position="401"/>
    </location>
</feature>
<dbReference type="EMBL" id="UINC01000635">
    <property type="protein sequence ID" value="SUZ58697.1"/>
    <property type="molecule type" value="Genomic_DNA"/>
</dbReference>
<evidence type="ECO:0000256" key="2">
    <source>
        <dbReference type="ARBA" id="ARBA00022801"/>
    </source>
</evidence>
<evidence type="ECO:0008006" key="5">
    <source>
        <dbReference type="Google" id="ProtNLM"/>
    </source>
</evidence>
<feature type="compositionally biased region" description="Acidic residues" evidence="3">
    <location>
        <begin position="365"/>
        <end position="379"/>
    </location>
</feature>
<proteinExistence type="predicted"/>
<dbReference type="GO" id="GO:0005509">
    <property type="term" value="F:calcium ion binding"/>
    <property type="evidence" value="ECO:0007669"/>
    <property type="project" value="InterPro"/>
</dbReference>
<sequence length="420" mass="46259">MRLSAVVVALLLAPLFLGSSWSVSTGASLDAERPHSLSHSSGDEDYGPIEYTDQYNYATLGPQNRTALMVMPGGHEYDHPLPLIVSLHGYSSSGYWNADYLDLFDSVLENEHLLLYPDGTYNPSGLRFWNATEACCNYWDQEVDDVGWLMGMIDEAIANYGADPEGIVFIGHSNGGFMSHRMACEQGDRLRAIVSLAGATYDEFDEKCADTGHPNVLQVHGTYDWVIYYEGGYDHDPWDNEWNYYPPAEYTVSSWANRSGCDGVYTDLGELDLDWPSGTNDTDMLEHLNCTQGNRVALWRINEGSHAPAFVDGQFPNTTIPWALSGFSRDSDGDGVRDDEDEFQYDPSEWADSDGDGVGDNSDAFPEDPTETVDSDGDGMGDNSDAFPEDSTEWVDSDGDGIGDNSDAFPEDPTETVDSD</sequence>
<protein>
    <recommendedName>
        <fullName evidence="5">Phospholipase/carboxylesterase/thioesterase domain-containing protein</fullName>
    </recommendedName>
</protein>
<reference evidence="4" key="1">
    <citation type="submission" date="2018-05" db="EMBL/GenBank/DDBJ databases">
        <authorList>
            <person name="Lanie J.A."/>
            <person name="Ng W.-L."/>
            <person name="Kazmierczak K.M."/>
            <person name="Andrzejewski T.M."/>
            <person name="Davidsen T.M."/>
            <person name="Wayne K.J."/>
            <person name="Tettelin H."/>
            <person name="Glass J.I."/>
            <person name="Rusch D."/>
            <person name="Podicherti R."/>
            <person name="Tsui H.-C.T."/>
            <person name="Winkler M.E."/>
        </authorList>
    </citation>
    <scope>NUCLEOTIDE SEQUENCE</scope>
</reference>
<feature type="region of interest" description="Disordered" evidence="3">
    <location>
        <begin position="326"/>
        <end position="420"/>
    </location>
</feature>
<dbReference type="Gene3D" id="4.10.1080.10">
    <property type="entry name" value="TSP type-3 repeat"/>
    <property type="match status" value="1"/>
</dbReference>
<dbReference type="SUPFAM" id="SSF103647">
    <property type="entry name" value="TSP type-3 repeat"/>
    <property type="match status" value="1"/>
</dbReference>
<dbReference type="SUPFAM" id="SSF53474">
    <property type="entry name" value="alpha/beta-Hydrolases"/>
    <property type="match status" value="1"/>
</dbReference>
<accession>A0A381NW77</accession>
<dbReference type="InterPro" id="IPR029058">
    <property type="entry name" value="AB_hydrolase_fold"/>
</dbReference>
<evidence type="ECO:0000256" key="1">
    <source>
        <dbReference type="ARBA" id="ARBA00022729"/>
    </source>
</evidence>
<dbReference type="InterPro" id="IPR028974">
    <property type="entry name" value="TSP_type-3_rpt"/>
</dbReference>
<feature type="compositionally biased region" description="Acidic residues" evidence="3">
    <location>
        <begin position="337"/>
        <end position="357"/>
    </location>
</feature>
<feature type="compositionally biased region" description="Acidic residues" evidence="3">
    <location>
        <begin position="409"/>
        <end position="420"/>
    </location>
</feature>
<dbReference type="Gene3D" id="3.40.50.1820">
    <property type="entry name" value="alpha/beta hydrolase"/>
    <property type="match status" value="1"/>
</dbReference>
<dbReference type="PANTHER" id="PTHR43037">
    <property type="entry name" value="UNNAMED PRODUCT-RELATED"/>
    <property type="match status" value="1"/>
</dbReference>
<evidence type="ECO:0000256" key="3">
    <source>
        <dbReference type="SAM" id="MobiDB-lite"/>
    </source>
</evidence>